<evidence type="ECO:0000259" key="6">
    <source>
        <dbReference type="Pfam" id="PF09949"/>
    </source>
</evidence>
<dbReference type="Pfam" id="PF00106">
    <property type="entry name" value="adh_short"/>
    <property type="match status" value="1"/>
</dbReference>
<keyword evidence="3" id="KW-0560">Oxidoreductase</keyword>
<evidence type="ECO:0000256" key="4">
    <source>
        <dbReference type="SAM" id="MobiDB-lite"/>
    </source>
</evidence>
<dbReference type="HOGENOM" id="CLU_246234_0_0_1"/>
<feature type="region of interest" description="Disordered" evidence="4">
    <location>
        <begin position="430"/>
        <end position="458"/>
    </location>
</feature>
<evidence type="ECO:0000313" key="8">
    <source>
        <dbReference type="Proteomes" id="UP000001055"/>
    </source>
</evidence>
<feature type="compositionally biased region" description="Basic and acidic residues" evidence="4">
    <location>
        <begin position="630"/>
        <end position="660"/>
    </location>
</feature>
<dbReference type="VEuPathDB" id="FungiDB:JI435_405120"/>
<keyword evidence="5" id="KW-0812">Transmembrane</keyword>
<feature type="transmembrane region" description="Helical" evidence="5">
    <location>
        <begin position="239"/>
        <end position="255"/>
    </location>
</feature>
<evidence type="ECO:0000256" key="3">
    <source>
        <dbReference type="ARBA" id="ARBA00023002"/>
    </source>
</evidence>
<dbReference type="Gene3D" id="6.10.140.100">
    <property type="match status" value="1"/>
</dbReference>
<sequence length="1290" mass="144249">MYEVFANKWITPPKPVNADYSGRNIIITGGTSGIGEEAALKFAQLGAKVIITARNEKKGEATKARLEARLQQPGQLEVWQLDMMSYESVVAFARRANTLDHLDIAVLNAGVWRTKFYKSDYGWEEDLQVNTLSTALLAMLLLPKLRDSKRITGRTPILEFVNSGLHQNAVVPPEIRRESNVLGRYNQQEQFKEGHQYKFSKAFQMYVATFLADNISSEDVIITSVCPGWVNTNLGRDHFFPGLFIIIFIFTLLFMRTPAQGADMILSGTAQGEMVHNRFWRHDKIQPIPPCLKGDEMKDLGRRVFEEILMALRGSGLDVQKAETAIGCMPKPSFRRKPSGHGASSLLRYLFPFPQTRARARDRLSRFRHETFPSLKRHAQARIYKYIVYRQAQKLKKKTTILQRLRSRTRKLIGSNYLENEARLRRREIAKGSGVGKSSKGAMSYQDNYEQRESGGRRRKLAGYLKAANELRQTYTQQYAPSWRGNEENYKFEDDTPGGFPDGAVVRSGEEEMILFPSYARKHIRRKPEAQPGTIQEVEGTGRDARDSVGAGDAEFWKKQWEDYEDDKAVVDVDVRGWIYSPFKGQMSRKQRLFIGLARQLVGIQAPPAGANEQTSATSSRDTSPGHTMMEGHRERQAQRDEQMAAREAEQILRKGEKEAAVAAKGGYSEKPSRGNDDDTSLYRTNSRESVRTVESFKAGQLSHATSRGSLKDDEHITPLQKRASWNQPADMNASELAEANARLMARLRHFLAVPMANTPISVFFYNEQISKQRTIYTNAAGHFSMSAALDFIPTHVRILASDKLSATEEVIVTDSQGISVISDIDDTIKHSAISNGAREIFRNTFIRELSDLTIDGVREWYTAMAEQGVKFHYVSNSPWQLYPVISKYFALAGLPPGSFHLKQYSGMLQGIFEPVAERKKVTLDKIARDFPERNFILIGDSGEADLEVYTDFVLENPGRVAAVFIRDVTTSDHGGFFDQSMGPMPGNRSASSSSSPSRAGSARASAATKARPASEEHDPELKAAIAASLREMDEYDKKRTQSTSAQSDRDHPELRPKLPERTSGPTPEVHNLIDLSSDDELEHSPAMRRQTSARTPTSAVSKPPIAPKPRSINTEQSDAEQSYAGMAREKLWSVYSALPALRSSDGSEAPASDSSSVRRAPPPPPPRRRDNASSAVSYVGSKASSAWQHAPSVPYHSRPQVASTQTSQPFSSSARQGINRTSTGSTMGAGGAGGGEYGTKREVLWRQRWQRAEEIMRERGVVLRTWRVGRDAMGEAERIIREAERKRGK</sequence>
<dbReference type="GO" id="GO:0030479">
    <property type="term" value="C:actin cortical patch"/>
    <property type="evidence" value="ECO:0000318"/>
    <property type="project" value="GO_Central"/>
</dbReference>
<feature type="region of interest" description="Disordered" evidence="4">
    <location>
        <begin position="1035"/>
        <end position="1125"/>
    </location>
</feature>
<evidence type="ECO:0000313" key="7">
    <source>
        <dbReference type="EMBL" id="EAT84835.2"/>
    </source>
</evidence>
<dbReference type="InParanoid" id="Q0ULJ5"/>
<dbReference type="Proteomes" id="UP000001055">
    <property type="component" value="Unassembled WGS sequence"/>
</dbReference>
<dbReference type="SUPFAM" id="SSF56784">
    <property type="entry name" value="HAD-like"/>
    <property type="match status" value="1"/>
</dbReference>
<dbReference type="PANTHER" id="PTHR28208">
    <property type="entry name" value="PHOSPHATIDATE PHOSPHATASE APP1"/>
    <property type="match status" value="1"/>
</dbReference>
<dbReference type="FunFam" id="3.40.50.720:FF:000971">
    <property type="entry name" value="Putative daunorubicin C-13 ketoreductase DnrU"/>
    <property type="match status" value="1"/>
</dbReference>
<feature type="region of interest" description="Disordered" evidence="4">
    <location>
        <begin position="525"/>
        <end position="549"/>
    </location>
</feature>
<dbReference type="Pfam" id="PF09949">
    <property type="entry name" value="APP1_cat"/>
    <property type="match status" value="1"/>
</dbReference>
<feature type="compositionally biased region" description="Polar residues" evidence="4">
    <location>
        <begin position="612"/>
        <end position="626"/>
    </location>
</feature>
<dbReference type="GeneID" id="5974599"/>
<dbReference type="SUPFAM" id="SSF51735">
    <property type="entry name" value="NAD(P)-binding Rossmann-fold domains"/>
    <property type="match status" value="1"/>
</dbReference>
<dbReference type="InterPro" id="IPR019236">
    <property type="entry name" value="APP1_cat"/>
</dbReference>
<dbReference type="GO" id="GO:0008195">
    <property type="term" value="F:phosphatidate phosphatase activity"/>
    <property type="evidence" value="ECO:0000318"/>
    <property type="project" value="GO_Central"/>
</dbReference>
<dbReference type="InterPro" id="IPR036291">
    <property type="entry name" value="NAD(P)-bd_dom_sf"/>
</dbReference>
<dbReference type="InterPro" id="IPR002347">
    <property type="entry name" value="SDR_fam"/>
</dbReference>
<dbReference type="VEuPathDB" id="FungiDB:JI435_073690"/>
<evidence type="ECO:0000256" key="1">
    <source>
        <dbReference type="ARBA" id="ARBA00006484"/>
    </source>
</evidence>
<keyword evidence="5" id="KW-0472">Membrane</keyword>
<feature type="compositionally biased region" description="Polar residues" evidence="4">
    <location>
        <begin position="1112"/>
        <end position="1121"/>
    </location>
</feature>
<dbReference type="EMBL" id="CH445335">
    <property type="protein sequence ID" value="EAT84835.2"/>
    <property type="molecule type" value="Genomic_DNA"/>
</dbReference>
<dbReference type="RefSeq" id="XP_001797706.1">
    <property type="nucleotide sequence ID" value="XM_001797654.1"/>
</dbReference>
<feature type="compositionally biased region" description="Polar residues" evidence="4">
    <location>
        <begin position="1201"/>
        <end position="1221"/>
    </location>
</feature>
<dbReference type="PANTHER" id="PTHR28208:SF3">
    <property type="entry name" value="PHOSPHATIDATE PHOSPHATASE APP1"/>
    <property type="match status" value="1"/>
</dbReference>
<dbReference type="Gene3D" id="3.40.50.720">
    <property type="entry name" value="NAD(P)-binding Rossmann-like Domain"/>
    <property type="match status" value="1"/>
</dbReference>
<dbReference type="InterPro" id="IPR036412">
    <property type="entry name" value="HAD-like_sf"/>
</dbReference>
<protein>
    <recommendedName>
        <fullName evidence="6">Phosphatidate phosphatase APP1 catalytic domain-containing protein</fullName>
    </recommendedName>
</protein>
<feature type="compositionally biased region" description="Gly residues" evidence="4">
    <location>
        <begin position="1228"/>
        <end position="1238"/>
    </location>
</feature>
<feature type="compositionally biased region" description="Low complexity" evidence="4">
    <location>
        <begin position="1150"/>
        <end position="1160"/>
    </location>
</feature>
<dbReference type="eggNOG" id="KOG1208">
    <property type="taxonomic scope" value="Eukaryota"/>
</dbReference>
<dbReference type="PRINTS" id="PR00081">
    <property type="entry name" value="GDHRDH"/>
</dbReference>
<keyword evidence="2" id="KW-0521">NADP</keyword>
<feature type="compositionally biased region" description="Low complexity" evidence="4">
    <location>
        <begin position="989"/>
        <end position="1012"/>
    </location>
</feature>
<feature type="region of interest" description="Disordered" evidence="4">
    <location>
        <begin position="977"/>
        <end position="1021"/>
    </location>
</feature>
<name>Q0ULJ5_PHANO</name>
<comment type="similarity">
    <text evidence="1">Belongs to the short-chain dehydrogenases/reductases (SDR) family.</text>
</comment>
<feature type="region of interest" description="Disordered" evidence="4">
    <location>
        <begin position="1143"/>
        <end position="1238"/>
    </location>
</feature>
<evidence type="ECO:0000256" key="5">
    <source>
        <dbReference type="SAM" id="Phobius"/>
    </source>
</evidence>
<feature type="compositionally biased region" description="Basic and acidic residues" evidence="4">
    <location>
        <begin position="1048"/>
        <end position="1061"/>
    </location>
</feature>
<dbReference type="KEGG" id="pno:SNOG_07369"/>
<organism evidence="7 8">
    <name type="scientific">Phaeosphaeria nodorum (strain SN15 / ATCC MYA-4574 / FGSC 10173)</name>
    <name type="common">Glume blotch fungus</name>
    <name type="synonym">Parastagonospora nodorum</name>
    <dbReference type="NCBI Taxonomy" id="321614"/>
    <lineage>
        <taxon>Eukaryota</taxon>
        <taxon>Fungi</taxon>
        <taxon>Dikarya</taxon>
        <taxon>Ascomycota</taxon>
        <taxon>Pezizomycotina</taxon>
        <taxon>Dothideomycetes</taxon>
        <taxon>Pleosporomycetidae</taxon>
        <taxon>Pleosporales</taxon>
        <taxon>Pleosporineae</taxon>
        <taxon>Phaeosphaeriaceae</taxon>
        <taxon>Parastagonospora</taxon>
    </lineage>
</organism>
<evidence type="ECO:0000256" key="2">
    <source>
        <dbReference type="ARBA" id="ARBA00022857"/>
    </source>
</evidence>
<dbReference type="GO" id="GO:0006629">
    <property type="term" value="P:lipid metabolic process"/>
    <property type="evidence" value="ECO:0000318"/>
    <property type="project" value="GO_Central"/>
</dbReference>
<accession>Q0ULJ5</accession>
<dbReference type="InterPro" id="IPR052935">
    <property type="entry name" value="Mg2+_PAP"/>
</dbReference>
<gene>
    <name evidence="7" type="ORF">SNOG_07369</name>
</gene>
<proteinExistence type="inferred from homology"/>
<feature type="region of interest" description="Disordered" evidence="4">
    <location>
        <begin position="606"/>
        <end position="713"/>
    </location>
</feature>
<reference evidence="8" key="1">
    <citation type="journal article" date="2007" name="Plant Cell">
        <title>Dothideomycete-plant interactions illuminated by genome sequencing and EST analysis of the wheat pathogen Stagonospora nodorum.</title>
        <authorList>
            <person name="Hane J.K."/>
            <person name="Lowe R.G."/>
            <person name="Solomon P.S."/>
            <person name="Tan K.C."/>
            <person name="Schoch C.L."/>
            <person name="Spatafora J.W."/>
            <person name="Crous P.W."/>
            <person name="Kodira C."/>
            <person name="Birren B.W."/>
            <person name="Galagan J.E."/>
            <person name="Torriani S.F."/>
            <person name="McDonald B.A."/>
            <person name="Oliver R.P."/>
        </authorList>
    </citation>
    <scope>NUCLEOTIDE SEQUENCE [LARGE SCALE GENOMIC DNA]</scope>
    <source>
        <strain evidence="8">SN15 / ATCC MYA-4574 / FGSC 10173</strain>
    </source>
</reference>
<feature type="domain" description="Phosphatidate phosphatase APP1 catalytic" evidence="6">
    <location>
        <begin position="819"/>
        <end position="968"/>
    </location>
</feature>
<feature type="compositionally biased region" description="Polar residues" evidence="4">
    <location>
        <begin position="1090"/>
        <end position="1101"/>
    </location>
</feature>
<dbReference type="GO" id="GO:0016491">
    <property type="term" value="F:oxidoreductase activity"/>
    <property type="evidence" value="ECO:0007669"/>
    <property type="project" value="UniProtKB-KW"/>
</dbReference>
<keyword evidence="5" id="KW-1133">Transmembrane helix</keyword>